<protein>
    <submittedName>
        <fullName evidence="1">Uncharacterized protein</fullName>
    </submittedName>
</protein>
<reference evidence="1" key="1">
    <citation type="submission" date="2014-09" db="EMBL/GenBank/DDBJ databases">
        <authorList>
            <person name="Magalhaes I.L.F."/>
            <person name="Oliveira U."/>
            <person name="Santos F.R."/>
            <person name="Vidigal T.H.D.A."/>
            <person name="Brescovit A.D."/>
            <person name="Santos A.J."/>
        </authorList>
    </citation>
    <scope>NUCLEOTIDE SEQUENCE</scope>
    <source>
        <tissue evidence="1">Shoot tissue taken approximately 20 cm above the soil surface</tissue>
    </source>
</reference>
<evidence type="ECO:0000313" key="1">
    <source>
        <dbReference type="EMBL" id="JAD94972.1"/>
    </source>
</evidence>
<proteinExistence type="predicted"/>
<reference evidence="1" key="2">
    <citation type="journal article" date="2015" name="Data Brief">
        <title>Shoot transcriptome of the giant reed, Arundo donax.</title>
        <authorList>
            <person name="Barrero R.A."/>
            <person name="Guerrero F.D."/>
            <person name="Moolhuijzen P."/>
            <person name="Goolsby J.A."/>
            <person name="Tidwell J."/>
            <person name="Bellgard S.E."/>
            <person name="Bellgard M.I."/>
        </authorList>
    </citation>
    <scope>NUCLEOTIDE SEQUENCE</scope>
    <source>
        <tissue evidence="1">Shoot tissue taken approximately 20 cm above the soil surface</tissue>
    </source>
</reference>
<accession>A0A0A9EG06</accession>
<dbReference type="AlphaFoldDB" id="A0A0A9EG06"/>
<organism evidence="1">
    <name type="scientific">Arundo donax</name>
    <name type="common">Giant reed</name>
    <name type="synonym">Donax arundinaceus</name>
    <dbReference type="NCBI Taxonomy" id="35708"/>
    <lineage>
        <taxon>Eukaryota</taxon>
        <taxon>Viridiplantae</taxon>
        <taxon>Streptophyta</taxon>
        <taxon>Embryophyta</taxon>
        <taxon>Tracheophyta</taxon>
        <taxon>Spermatophyta</taxon>
        <taxon>Magnoliopsida</taxon>
        <taxon>Liliopsida</taxon>
        <taxon>Poales</taxon>
        <taxon>Poaceae</taxon>
        <taxon>PACMAD clade</taxon>
        <taxon>Arundinoideae</taxon>
        <taxon>Arundineae</taxon>
        <taxon>Arundo</taxon>
    </lineage>
</organism>
<sequence length="18" mass="2039">MQILSLGQILRANAFHLN</sequence>
<dbReference type="EMBL" id="GBRH01202923">
    <property type="protein sequence ID" value="JAD94972.1"/>
    <property type="molecule type" value="Transcribed_RNA"/>
</dbReference>
<name>A0A0A9EG06_ARUDO</name>